<dbReference type="PANTHER" id="PTHR24412">
    <property type="entry name" value="KELCH PROTEIN"/>
    <property type="match status" value="1"/>
</dbReference>
<dbReference type="InterPro" id="IPR011333">
    <property type="entry name" value="SKP1/BTB/POZ_sf"/>
</dbReference>
<dbReference type="Proteomes" id="UP000663828">
    <property type="component" value="Unassembled WGS sequence"/>
</dbReference>
<organism evidence="4 5">
    <name type="scientific">Adineta ricciae</name>
    <name type="common">Rotifer</name>
    <dbReference type="NCBI Taxonomy" id="249248"/>
    <lineage>
        <taxon>Eukaryota</taxon>
        <taxon>Metazoa</taxon>
        <taxon>Spiralia</taxon>
        <taxon>Gnathifera</taxon>
        <taxon>Rotifera</taxon>
        <taxon>Eurotatoria</taxon>
        <taxon>Bdelloidea</taxon>
        <taxon>Adinetida</taxon>
        <taxon>Adinetidae</taxon>
        <taxon>Adineta</taxon>
    </lineage>
</organism>
<dbReference type="FunFam" id="3.30.710.10:FF:000001">
    <property type="entry name" value="Kelch-like family member 20"/>
    <property type="match status" value="1"/>
</dbReference>
<evidence type="ECO:0000313" key="4">
    <source>
        <dbReference type="EMBL" id="CAF1622557.1"/>
    </source>
</evidence>
<dbReference type="PROSITE" id="PS50097">
    <property type="entry name" value="BTB"/>
    <property type="match status" value="1"/>
</dbReference>
<dbReference type="EMBL" id="CAJNOR010007744">
    <property type="protein sequence ID" value="CAF1622557.1"/>
    <property type="molecule type" value="Genomic_DNA"/>
</dbReference>
<feature type="domain" description="BTB" evidence="3">
    <location>
        <begin position="75"/>
        <end position="143"/>
    </location>
</feature>
<dbReference type="SMART" id="SM00225">
    <property type="entry name" value="BTB"/>
    <property type="match status" value="1"/>
</dbReference>
<dbReference type="InterPro" id="IPR000210">
    <property type="entry name" value="BTB/POZ_dom"/>
</dbReference>
<proteinExistence type="predicted"/>
<evidence type="ECO:0000259" key="3">
    <source>
        <dbReference type="PROSITE" id="PS50097"/>
    </source>
</evidence>
<evidence type="ECO:0000313" key="5">
    <source>
        <dbReference type="Proteomes" id="UP000663828"/>
    </source>
</evidence>
<gene>
    <name evidence="4" type="ORF">XAT740_LOCUS50443</name>
</gene>
<evidence type="ECO:0000256" key="1">
    <source>
        <dbReference type="ARBA" id="ARBA00022441"/>
    </source>
</evidence>
<keyword evidence="2" id="KW-0677">Repeat</keyword>
<dbReference type="PANTHER" id="PTHR24412:SF272">
    <property type="entry name" value="KELCH-LIKE PROTEIN DIABLO"/>
    <property type="match status" value="1"/>
</dbReference>
<dbReference type="FunFam" id="1.25.40.420:FF:000001">
    <property type="entry name" value="Kelch-like family member 12"/>
    <property type="match status" value="1"/>
</dbReference>
<dbReference type="SUPFAM" id="SSF54695">
    <property type="entry name" value="POZ domain"/>
    <property type="match status" value="1"/>
</dbReference>
<keyword evidence="5" id="KW-1185">Reference proteome</keyword>
<protein>
    <recommendedName>
        <fullName evidence="3">BTB domain-containing protein</fullName>
    </recommendedName>
</protein>
<dbReference type="Pfam" id="PF07707">
    <property type="entry name" value="BACK"/>
    <property type="match status" value="1"/>
</dbReference>
<keyword evidence="1" id="KW-0880">Kelch repeat</keyword>
<dbReference type="Gene3D" id="1.25.40.420">
    <property type="match status" value="1"/>
</dbReference>
<dbReference type="Pfam" id="PF00651">
    <property type="entry name" value="BTB"/>
    <property type="match status" value="1"/>
</dbReference>
<name>A0A816CNA3_ADIRI</name>
<comment type="caution">
    <text evidence="4">The sequence shown here is derived from an EMBL/GenBank/DDBJ whole genome shotgun (WGS) entry which is preliminary data.</text>
</comment>
<dbReference type="Gene3D" id="3.30.710.10">
    <property type="entry name" value="Potassium Channel Kv1.1, Chain A"/>
    <property type="match status" value="1"/>
</dbReference>
<sequence>MTSLTRNHHATKRFNNGARLKIANHHPTVIPTVTQSNDVNNNSNNSGAVLAHYEHAHPDSLLEALNDLRLSRQLCDVTIVVGQHEYPCHKNVLAAASPYFRAMFTTSEMCESSQPSVTLNGVDPDAMFELIEYAYTSEITICENNVQSLLSAANLLMMQSVRDACSSFFERFLDETNAIGINCFAELHGTQELTKKAKRFVLKKFSQVVQQDEWLHVSAQKVIEFIKEDDLRITSEDEVYEACLRWLNHAPEQRKNDFHSILQHIRLAFLSPYILMDKVATCKIIQEDATCRELFHEALKYHLLVDRRPEMVSINSRLKPRTCSELSEVLVFLGGEDERVVVRGVEVYNPERYLNLFLF</sequence>
<reference evidence="4" key="1">
    <citation type="submission" date="2021-02" db="EMBL/GenBank/DDBJ databases">
        <authorList>
            <person name="Nowell W R."/>
        </authorList>
    </citation>
    <scope>NUCLEOTIDE SEQUENCE</scope>
</reference>
<accession>A0A816CNA3</accession>
<evidence type="ECO:0000256" key="2">
    <source>
        <dbReference type="ARBA" id="ARBA00022737"/>
    </source>
</evidence>
<dbReference type="AlphaFoldDB" id="A0A816CNA3"/>
<dbReference type="InterPro" id="IPR011705">
    <property type="entry name" value="BACK"/>
</dbReference>
<dbReference type="SMART" id="SM00875">
    <property type="entry name" value="BACK"/>
    <property type="match status" value="1"/>
</dbReference>